<evidence type="ECO:0000256" key="4">
    <source>
        <dbReference type="ARBA" id="ARBA00022833"/>
    </source>
</evidence>
<dbReference type="InterPro" id="IPR017226">
    <property type="entry name" value="BHMT-like"/>
</dbReference>
<evidence type="ECO:0000256" key="7">
    <source>
        <dbReference type="PROSITE-ProRule" id="PRU00333"/>
    </source>
</evidence>
<evidence type="ECO:0000256" key="5">
    <source>
        <dbReference type="ARBA" id="ARBA00034478"/>
    </source>
</evidence>
<dbReference type="GO" id="GO:0008898">
    <property type="term" value="F:S-adenosylmethionine-homocysteine S-methyltransferase activity"/>
    <property type="evidence" value="ECO:0007669"/>
    <property type="project" value="TreeGrafter"/>
</dbReference>
<evidence type="ECO:0000256" key="2">
    <source>
        <dbReference type="ARBA" id="ARBA00022679"/>
    </source>
</evidence>
<organism evidence="9 10">
    <name type="scientific">Cephus cinctus</name>
    <name type="common">Wheat stem sawfly</name>
    <dbReference type="NCBI Taxonomy" id="211228"/>
    <lineage>
        <taxon>Eukaryota</taxon>
        <taxon>Metazoa</taxon>
        <taxon>Ecdysozoa</taxon>
        <taxon>Arthropoda</taxon>
        <taxon>Hexapoda</taxon>
        <taxon>Insecta</taxon>
        <taxon>Pterygota</taxon>
        <taxon>Neoptera</taxon>
        <taxon>Endopterygota</taxon>
        <taxon>Hymenoptera</taxon>
        <taxon>Cephoidea</taxon>
        <taxon>Cephidae</taxon>
        <taxon>Cephus</taxon>
    </lineage>
</organism>
<dbReference type="GO" id="GO:0032259">
    <property type="term" value="P:methylation"/>
    <property type="evidence" value="ECO:0007669"/>
    <property type="project" value="UniProtKB-KW"/>
</dbReference>
<keyword evidence="1 7" id="KW-0489">Methyltransferase</keyword>
<keyword evidence="4 6" id="KW-0862">Zinc</keyword>
<evidence type="ECO:0000256" key="3">
    <source>
        <dbReference type="ARBA" id="ARBA00022723"/>
    </source>
</evidence>
<feature type="binding site" evidence="6 7">
    <location>
        <position position="327"/>
    </location>
    <ligand>
        <name>Zn(2+)</name>
        <dbReference type="ChEBI" id="CHEBI:29105"/>
    </ligand>
</feature>
<dbReference type="InterPro" id="IPR003726">
    <property type="entry name" value="HCY_dom"/>
</dbReference>
<reference evidence="10" key="1">
    <citation type="submission" date="2025-08" db="UniProtKB">
        <authorList>
            <consortium name="RefSeq"/>
        </authorList>
    </citation>
    <scope>IDENTIFICATION</scope>
</reference>
<dbReference type="Pfam" id="PF02574">
    <property type="entry name" value="S-methyl_trans"/>
    <property type="match status" value="1"/>
</dbReference>
<dbReference type="PROSITE" id="PS50970">
    <property type="entry name" value="HCY"/>
    <property type="match status" value="1"/>
</dbReference>
<keyword evidence="2 7" id="KW-0808">Transferase</keyword>
<keyword evidence="3 6" id="KW-0479">Metal-binding</keyword>
<accession>A0AAJ7BYD7</accession>
<gene>
    <name evidence="10" type="primary">LOC107268841</name>
</gene>
<dbReference type="FunFam" id="3.20.20.330:FF:000002">
    <property type="entry name" value="Homocysteine S-methyltransferase"/>
    <property type="match status" value="1"/>
</dbReference>
<evidence type="ECO:0000256" key="1">
    <source>
        <dbReference type="ARBA" id="ARBA00022603"/>
    </source>
</evidence>
<protein>
    <submittedName>
        <fullName evidence="10">Uncharacterized protein LOC107268841 isoform X1</fullName>
    </submittedName>
</protein>
<dbReference type="AlphaFoldDB" id="A0AAJ7BYD7"/>
<comment type="cofactor">
    <cofactor evidence="6">
        <name>Zn(2+)</name>
        <dbReference type="ChEBI" id="CHEBI:29105"/>
    </cofactor>
    <text evidence="6">Binds 1 zinc ion per subunit.</text>
</comment>
<dbReference type="InterPro" id="IPR036589">
    <property type="entry name" value="HCY_dom_sf"/>
</dbReference>
<evidence type="ECO:0000313" key="9">
    <source>
        <dbReference type="Proteomes" id="UP000694920"/>
    </source>
</evidence>
<dbReference type="RefSeq" id="XP_015597488.1">
    <property type="nucleotide sequence ID" value="XM_015742002.2"/>
</dbReference>
<evidence type="ECO:0000256" key="6">
    <source>
        <dbReference type="PIRSR" id="PIRSR037505-2"/>
    </source>
</evidence>
<dbReference type="Proteomes" id="UP000694920">
    <property type="component" value="Unplaced"/>
</dbReference>
<feature type="binding site" evidence="6 7">
    <location>
        <position position="328"/>
    </location>
    <ligand>
        <name>Zn(2+)</name>
        <dbReference type="ChEBI" id="CHEBI:29105"/>
    </ligand>
</feature>
<feature type="binding site" evidence="6 7">
    <location>
        <position position="260"/>
    </location>
    <ligand>
        <name>Zn(2+)</name>
        <dbReference type="ChEBI" id="CHEBI:29105"/>
    </ligand>
</feature>
<evidence type="ECO:0000313" key="10">
    <source>
        <dbReference type="RefSeq" id="XP_015597488.1"/>
    </source>
</evidence>
<dbReference type="GO" id="GO:0008270">
    <property type="term" value="F:zinc ion binding"/>
    <property type="evidence" value="ECO:0007669"/>
    <property type="project" value="InterPro"/>
</dbReference>
<evidence type="ECO:0000259" key="8">
    <source>
        <dbReference type="PROSITE" id="PS50970"/>
    </source>
</evidence>
<name>A0AAJ7BYD7_CEPCN</name>
<dbReference type="PANTHER" id="PTHR46015:SF1">
    <property type="entry name" value="HOMOCYSTEINE S-METHYLTRANSFERASE-LIKE ISOFORM 1"/>
    <property type="match status" value="1"/>
</dbReference>
<dbReference type="PANTHER" id="PTHR46015">
    <property type="entry name" value="ZGC:172121"/>
    <property type="match status" value="1"/>
</dbReference>
<dbReference type="GO" id="GO:0033528">
    <property type="term" value="P:S-methylmethionine cycle"/>
    <property type="evidence" value="ECO:0007669"/>
    <property type="project" value="TreeGrafter"/>
</dbReference>
<dbReference type="KEGG" id="ccin:107268841"/>
<dbReference type="NCBIfam" id="NF007020">
    <property type="entry name" value="PRK09485.1"/>
    <property type="match status" value="1"/>
</dbReference>
<dbReference type="InterPro" id="IPR051486">
    <property type="entry name" value="Hcy_S-methyltransferase"/>
</dbReference>
<dbReference type="Gene3D" id="3.20.20.330">
    <property type="entry name" value="Homocysteine-binding-like domain"/>
    <property type="match status" value="1"/>
</dbReference>
<comment type="pathway">
    <text evidence="5">Amino-acid biosynthesis; L-methionine biosynthesis via de novo pathway.</text>
</comment>
<dbReference type="PIRSF" id="PIRSF037505">
    <property type="entry name" value="Betaine_HMT"/>
    <property type="match status" value="1"/>
</dbReference>
<feature type="domain" description="Hcy-binding" evidence="8">
    <location>
        <begin position="21"/>
        <end position="342"/>
    </location>
</feature>
<dbReference type="GeneID" id="107268841"/>
<dbReference type="SUPFAM" id="SSF82282">
    <property type="entry name" value="Homocysteine S-methyltransferase"/>
    <property type="match status" value="1"/>
</dbReference>
<sequence>MLVALLGGLWKEKNLLKVRQRRIILLDIMTEVKILDGSFSTQLATHIGPNIDGDPLWTARFLATQAEAVFATHLDFLRAGADIIQTNTYQASISGFVQHLGISKEESLKLIYSAVDLSKRAVKTYLEEIKGNDNVVNPEPQIIGSCGPYGASLHDASEYTGSYAQDVTAEFIAEWHKPRIEALIKGGIDLLALETIPYKLEAEALIDLLKRDFPNVKAWLSFSCREDGKSIADGSNFQEVALSCYKRALPNQLVAVGVNCLAPHLVTSMIKGINDNSGMNHVPLVVYPNSGEKYSVSEGWKKENDCNPLEKFIHEWLDLGVKYIGGCCRTSAKDIVTIREHVKSWQSEVNAKKR</sequence>
<proteinExistence type="predicted"/>
<keyword evidence="9" id="KW-1185">Reference proteome</keyword>
<dbReference type="GO" id="GO:0009086">
    <property type="term" value="P:methionine biosynthetic process"/>
    <property type="evidence" value="ECO:0007669"/>
    <property type="project" value="InterPro"/>
</dbReference>